<evidence type="ECO:0000256" key="4">
    <source>
        <dbReference type="ARBA" id="ARBA00012961"/>
    </source>
</evidence>
<evidence type="ECO:0000256" key="14">
    <source>
        <dbReference type="SAM" id="Coils"/>
    </source>
</evidence>
<organism evidence="17">
    <name type="scientific">uncultured Aureispira sp</name>
    <dbReference type="NCBI Taxonomy" id="1331704"/>
    <lineage>
        <taxon>Bacteria</taxon>
        <taxon>Pseudomonadati</taxon>
        <taxon>Bacteroidota</taxon>
        <taxon>Saprospiria</taxon>
        <taxon>Saprospirales</taxon>
        <taxon>Saprospiraceae</taxon>
        <taxon>Aureispira</taxon>
        <taxon>environmental samples</taxon>
    </lineage>
</organism>
<reference evidence="17" key="1">
    <citation type="submission" date="2020-01" db="EMBL/GenBank/DDBJ databases">
        <authorList>
            <person name="Meier V. D."/>
            <person name="Meier V D."/>
        </authorList>
    </citation>
    <scope>NUCLEOTIDE SEQUENCE</scope>
    <source>
        <strain evidence="17">HLG_WM_MAG_10</strain>
    </source>
</reference>
<dbReference type="Pfam" id="PF00625">
    <property type="entry name" value="Guanylate_kin"/>
    <property type="match status" value="1"/>
</dbReference>
<comment type="function">
    <text evidence="1 13">Essential for recycling GMP and indirectly, cGMP.</text>
</comment>
<keyword evidence="15" id="KW-1133">Transmembrane helix</keyword>
<evidence type="ECO:0000256" key="5">
    <source>
        <dbReference type="ARBA" id="ARBA00016296"/>
    </source>
</evidence>
<evidence type="ECO:0000256" key="12">
    <source>
        <dbReference type="ARBA" id="ARBA00048594"/>
    </source>
</evidence>
<comment type="subcellular location">
    <subcellularLocation>
        <location evidence="2 13">Cytoplasm</location>
    </subcellularLocation>
</comment>
<dbReference type="Gene3D" id="3.40.50.300">
    <property type="entry name" value="P-loop containing nucleotide triphosphate hydrolases"/>
    <property type="match status" value="1"/>
</dbReference>
<dbReference type="SMART" id="SM00072">
    <property type="entry name" value="GuKc"/>
    <property type="match status" value="1"/>
</dbReference>
<evidence type="ECO:0000256" key="11">
    <source>
        <dbReference type="ARBA" id="ARBA00030128"/>
    </source>
</evidence>
<feature type="domain" description="Guanylate kinase-like" evidence="16">
    <location>
        <begin position="37"/>
        <end position="217"/>
    </location>
</feature>
<dbReference type="GO" id="GO:0005524">
    <property type="term" value="F:ATP binding"/>
    <property type="evidence" value="ECO:0007669"/>
    <property type="project" value="UniProtKB-UniRule"/>
</dbReference>
<evidence type="ECO:0000256" key="6">
    <source>
        <dbReference type="ARBA" id="ARBA00022490"/>
    </source>
</evidence>
<dbReference type="GO" id="GO:0004385">
    <property type="term" value="F:GMP kinase activity"/>
    <property type="evidence" value="ECO:0007669"/>
    <property type="project" value="UniProtKB-UniRule"/>
</dbReference>
<dbReference type="PANTHER" id="PTHR23117:SF13">
    <property type="entry name" value="GUANYLATE KINASE"/>
    <property type="match status" value="1"/>
</dbReference>
<keyword evidence="10 13" id="KW-0067">ATP-binding</keyword>
<evidence type="ECO:0000256" key="13">
    <source>
        <dbReference type="HAMAP-Rule" id="MF_00328"/>
    </source>
</evidence>
<evidence type="ECO:0000313" key="17">
    <source>
        <dbReference type="EMBL" id="CAA6799406.1"/>
    </source>
</evidence>
<accession>A0A6S6RUP2</accession>
<keyword evidence="8 13" id="KW-0547">Nucleotide-binding</keyword>
<keyword evidence="14" id="KW-0175">Coiled coil</keyword>
<evidence type="ECO:0000256" key="9">
    <source>
        <dbReference type="ARBA" id="ARBA00022777"/>
    </source>
</evidence>
<protein>
    <recommendedName>
        <fullName evidence="5 13">Guanylate kinase</fullName>
        <ecNumber evidence="4 13">2.7.4.8</ecNumber>
    </recommendedName>
    <alternativeName>
        <fullName evidence="11 13">GMP kinase</fullName>
    </alternativeName>
</protein>
<proteinExistence type="inferred from homology"/>
<sequence>MFFIEKLKNQRSIILNKVNHFFFAFFLIVNYTFMDNKKLIIFTAPSGAGKTTIVRHLLKIRKDTSFSISACTRTPRYGEVSGMDYYFLSPAEFKRKVDVGDFVEYEEVYENQYYGTLRSEINRLWESGKHVLFDIDVKGALAIKQKYGEQALSIFVKPPSFEILKDRLMNRKTEDEASLRKRINRVKEEMTYERHFDITLVNSDLELALKEAEQLVENFLALETSV</sequence>
<dbReference type="EMBL" id="CACVAQ010000032">
    <property type="protein sequence ID" value="CAA6799406.1"/>
    <property type="molecule type" value="Genomic_DNA"/>
</dbReference>
<gene>
    <name evidence="13" type="primary">gmk</name>
    <name evidence="17" type="ORF">HELGO_WM29435</name>
</gene>
<dbReference type="PANTHER" id="PTHR23117">
    <property type="entry name" value="GUANYLATE KINASE-RELATED"/>
    <property type="match status" value="1"/>
</dbReference>
<feature type="coiled-coil region" evidence="14">
    <location>
        <begin position="169"/>
        <end position="222"/>
    </location>
</feature>
<comment type="catalytic activity">
    <reaction evidence="12 13">
        <text>GMP + ATP = GDP + ADP</text>
        <dbReference type="Rhea" id="RHEA:20780"/>
        <dbReference type="ChEBI" id="CHEBI:30616"/>
        <dbReference type="ChEBI" id="CHEBI:58115"/>
        <dbReference type="ChEBI" id="CHEBI:58189"/>
        <dbReference type="ChEBI" id="CHEBI:456216"/>
        <dbReference type="EC" id="2.7.4.8"/>
    </reaction>
</comment>
<evidence type="ECO:0000256" key="10">
    <source>
        <dbReference type="ARBA" id="ARBA00022840"/>
    </source>
</evidence>
<dbReference type="InterPro" id="IPR008145">
    <property type="entry name" value="GK/Ca_channel_bsu"/>
</dbReference>
<dbReference type="CDD" id="cd00071">
    <property type="entry name" value="GMPK"/>
    <property type="match status" value="1"/>
</dbReference>
<dbReference type="NCBIfam" id="TIGR03263">
    <property type="entry name" value="guanyl_kin"/>
    <property type="match status" value="1"/>
</dbReference>
<evidence type="ECO:0000259" key="16">
    <source>
        <dbReference type="PROSITE" id="PS50052"/>
    </source>
</evidence>
<evidence type="ECO:0000256" key="2">
    <source>
        <dbReference type="ARBA" id="ARBA00004496"/>
    </source>
</evidence>
<feature type="transmembrane region" description="Helical" evidence="15">
    <location>
        <begin position="12"/>
        <end position="33"/>
    </location>
</feature>
<evidence type="ECO:0000256" key="3">
    <source>
        <dbReference type="ARBA" id="ARBA00005790"/>
    </source>
</evidence>
<comment type="similarity">
    <text evidence="3 13">Belongs to the guanylate kinase family.</text>
</comment>
<dbReference type="InterPro" id="IPR027417">
    <property type="entry name" value="P-loop_NTPase"/>
</dbReference>
<keyword evidence="15" id="KW-0472">Membrane</keyword>
<keyword evidence="9 13" id="KW-0418">Kinase</keyword>
<name>A0A6S6RUP2_9BACT</name>
<dbReference type="SUPFAM" id="SSF52540">
    <property type="entry name" value="P-loop containing nucleoside triphosphate hydrolases"/>
    <property type="match status" value="1"/>
</dbReference>
<dbReference type="PROSITE" id="PS50052">
    <property type="entry name" value="GUANYLATE_KINASE_2"/>
    <property type="match status" value="1"/>
</dbReference>
<feature type="binding site" evidence="13">
    <location>
        <begin position="44"/>
        <end position="51"/>
    </location>
    <ligand>
        <name>ATP</name>
        <dbReference type="ChEBI" id="CHEBI:30616"/>
    </ligand>
</feature>
<evidence type="ECO:0000256" key="7">
    <source>
        <dbReference type="ARBA" id="ARBA00022679"/>
    </source>
</evidence>
<keyword evidence="6 13" id="KW-0963">Cytoplasm</keyword>
<dbReference type="FunFam" id="3.30.63.10:FF:000005">
    <property type="entry name" value="Guanylate kinase"/>
    <property type="match status" value="1"/>
</dbReference>
<keyword evidence="15" id="KW-0812">Transmembrane</keyword>
<dbReference type="InterPro" id="IPR008144">
    <property type="entry name" value="Guanylate_kin-like_dom"/>
</dbReference>
<dbReference type="GO" id="GO:0005829">
    <property type="term" value="C:cytosol"/>
    <property type="evidence" value="ECO:0007669"/>
    <property type="project" value="TreeGrafter"/>
</dbReference>
<dbReference type="AlphaFoldDB" id="A0A6S6RUP2"/>
<evidence type="ECO:0000256" key="15">
    <source>
        <dbReference type="SAM" id="Phobius"/>
    </source>
</evidence>
<dbReference type="Gene3D" id="3.30.63.10">
    <property type="entry name" value="Guanylate Kinase phosphate binding domain"/>
    <property type="match status" value="1"/>
</dbReference>
<evidence type="ECO:0000256" key="8">
    <source>
        <dbReference type="ARBA" id="ARBA00022741"/>
    </source>
</evidence>
<dbReference type="InterPro" id="IPR017665">
    <property type="entry name" value="Guanylate_kinase"/>
</dbReference>
<dbReference type="HAMAP" id="MF_00328">
    <property type="entry name" value="Guanylate_kinase"/>
    <property type="match status" value="1"/>
</dbReference>
<dbReference type="EC" id="2.7.4.8" evidence="4 13"/>
<keyword evidence="7 13" id="KW-0808">Transferase</keyword>
<evidence type="ECO:0000256" key="1">
    <source>
        <dbReference type="ARBA" id="ARBA00003531"/>
    </source>
</evidence>